<dbReference type="OrthoDB" id="5405126at2759"/>
<evidence type="ECO:0000256" key="1">
    <source>
        <dbReference type="SAM" id="MobiDB-lite"/>
    </source>
</evidence>
<feature type="region of interest" description="Disordered" evidence="1">
    <location>
        <begin position="253"/>
        <end position="282"/>
    </location>
</feature>
<dbReference type="AlphaFoldDB" id="F0XUE4"/>
<dbReference type="HOGENOM" id="CLU_047846_1_0_1"/>
<evidence type="ECO:0000313" key="3">
    <source>
        <dbReference type="Proteomes" id="UP000007796"/>
    </source>
</evidence>
<dbReference type="EMBL" id="GL630006">
    <property type="protein sequence ID" value="EFW98430.1"/>
    <property type="molecule type" value="Genomic_DNA"/>
</dbReference>
<dbReference type="Proteomes" id="UP000007796">
    <property type="component" value="Unassembled WGS sequence"/>
</dbReference>
<name>F0XUE4_GROCL</name>
<organism evidence="3">
    <name type="scientific">Grosmannia clavigera (strain kw1407 / UAMH 11150)</name>
    <name type="common">Blue stain fungus</name>
    <name type="synonym">Graphiocladiella clavigera</name>
    <dbReference type="NCBI Taxonomy" id="655863"/>
    <lineage>
        <taxon>Eukaryota</taxon>
        <taxon>Fungi</taxon>
        <taxon>Dikarya</taxon>
        <taxon>Ascomycota</taxon>
        <taxon>Pezizomycotina</taxon>
        <taxon>Sordariomycetes</taxon>
        <taxon>Sordariomycetidae</taxon>
        <taxon>Ophiostomatales</taxon>
        <taxon>Ophiostomataceae</taxon>
        <taxon>Leptographium</taxon>
    </lineage>
</organism>
<evidence type="ECO:0000313" key="2">
    <source>
        <dbReference type="EMBL" id="EFW98430.1"/>
    </source>
</evidence>
<keyword evidence="3" id="KW-1185">Reference proteome</keyword>
<gene>
    <name evidence="2" type="ORF">CMQ_4282</name>
</gene>
<dbReference type="RefSeq" id="XP_014167913.1">
    <property type="nucleotide sequence ID" value="XM_014312438.1"/>
</dbReference>
<dbReference type="InParanoid" id="F0XUE4"/>
<feature type="compositionally biased region" description="Low complexity" evidence="1">
    <location>
        <begin position="255"/>
        <end position="264"/>
    </location>
</feature>
<dbReference type="eggNOG" id="ENOG502SD76">
    <property type="taxonomic scope" value="Eukaryota"/>
</dbReference>
<proteinExistence type="predicted"/>
<accession>F0XUE4</accession>
<reference evidence="2 3" key="1">
    <citation type="journal article" date="2011" name="Proc. Natl. Acad. Sci. U.S.A.">
        <title>Genome and transcriptome analyses of the mountain pine beetle-fungal symbiont Grosmannia clavigera, a lodgepole pine pathogen.</title>
        <authorList>
            <person name="DiGuistini S."/>
            <person name="Wang Y."/>
            <person name="Liao N.Y."/>
            <person name="Taylor G."/>
            <person name="Tanguay P."/>
            <person name="Feau N."/>
            <person name="Henrissat B."/>
            <person name="Chan S.K."/>
            <person name="Hesse-Orce U."/>
            <person name="Alamouti S.M."/>
            <person name="Tsui C.K.M."/>
            <person name="Docking R.T."/>
            <person name="Levasseur A."/>
            <person name="Haridas S."/>
            <person name="Robertson G."/>
            <person name="Birol I."/>
            <person name="Holt R.A."/>
            <person name="Marra M.A."/>
            <person name="Hamelin R.C."/>
            <person name="Hirst M."/>
            <person name="Jones S.J.M."/>
            <person name="Bohlmann J."/>
            <person name="Breuil C."/>
        </authorList>
    </citation>
    <scope>NUCLEOTIDE SEQUENCE [LARGE SCALE GENOMIC DNA]</scope>
    <source>
        <strain evidence="3">kw1407 / UAMH 11150</strain>
    </source>
</reference>
<dbReference type="GeneID" id="25977476"/>
<protein>
    <submittedName>
        <fullName evidence="2">Uncharacterized protein</fullName>
    </submittedName>
</protein>
<sequence length="426" mass="46120">MSGRSIRSVLSTTGHVFGDASTMAGMLCRQRLPALVSSTTRPPSSCQGTGRLLSTTAPRYAHAIDFLPSSSAELDAVLETIRLTILVPSYLRAEQRRQLFSPRHREKLRADPITLEIDGTVLSFTGMDLLRDMPNARAAARDAVGRMTTREDFDNLPRLLEGLHNAGRRLRPADYARIARRAGERGCIYAVIESARTVRRTGFRLQTSETVAEILTHVQLRAVDSGWEEAATRQALVWAEMVVDMLEDDQHGRQAAATTSTTTTLPLIDADSSATLPTSPPPPLPAFPLARDPQVLAARLHLAAMVATQPGDGADAAKDKVARYAGELVRLWPASKGLRSLHPAATYTDRRGEMHYLDEDNKFLGVAAPLLYGLDAAVALLRGSDGELATALQARRDALGAEVASALVGAPDRRGAAVYKKLFGEE</sequence>